<evidence type="ECO:0000256" key="10">
    <source>
        <dbReference type="HAMAP-Rule" id="MF_00366"/>
    </source>
</evidence>
<accession>A0A2T7BXK7</accession>
<evidence type="ECO:0000256" key="1">
    <source>
        <dbReference type="ARBA" id="ARBA00006711"/>
    </source>
</evidence>
<sequence length="67" mass="7649">MLYPPLNQLTDKITSKYLVATTAAKRARELEDHEDTELLERYRSKKAVGRALEEIAGGKVYPDKVEK</sequence>
<dbReference type="EMBL" id="BKAV01000019">
    <property type="protein sequence ID" value="GEQ00709.1"/>
    <property type="molecule type" value="Genomic_DNA"/>
</dbReference>
<evidence type="ECO:0000256" key="3">
    <source>
        <dbReference type="ARBA" id="ARBA00013725"/>
    </source>
</evidence>
<dbReference type="EC" id="2.7.7.6" evidence="2 10"/>
<dbReference type="Gene3D" id="3.90.940.10">
    <property type="match status" value="1"/>
</dbReference>
<evidence type="ECO:0000256" key="7">
    <source>
        <dbReference type="ARBA" id="ARBA00023163"/>
    </source>
</evidence>
<evidence type="ECO:0000256" key="4">
    <source>
        <dbReference type="ARBA" id="ARBA00022478"/>
    </source>
</evidence>
<evidence type="ECO:0000313" key="11">
    <source>
        <dbReference type="EMBL" id="GEQ00709.1"/>
    </source>
</evidence>
<dbReference type="RefSeq" id="WP_021458915.1">
    <property type="nucleotide sequence ID" value="NZ_BKAV01000019.1"/>
</dbReference>
<evidence type="ECO:0000256" key="8">
    <source>
        <dbReference type="ARBA" id="ARBA00029924"/>
    </source>
</evidence>
<evidence type="ECO:0000313" key="12">
    <source>
        <dbReference type="EMBL" id="SUJ20652.1"/>
    </source>
</evidence>
<keyword evidence="5 10" id="KW-0808">Transferase</keyword>
<organism evidence="12 13">
    <name type="scientific">Staphylococcus arlettae</name>
    <dbReference type="NCBI Taxonomy" id="29378"/>
    <lineage>
        <taxon>Bacteria</taxon>
        <taxon>Bacillati</taxon>
        <taxon>Bacillota</taxon>
        <taxon>Bacilli</taxon>
        <taxon>Bacillales</taxon>
        <taxon>Staphylococcaceae</taxon>
        <taxon>Staphylococcus</taxon>
    </lineage>
</organism>
<evidence type="ECO:0000313" key="13">
    <source>
        <dbReference type="Proteomes" id="UP000254956"/>
    </source>
</evidence>
<dbReference type="InterPro" id="IPR003716">
    <property type="entry name" value="DNA-dir_RNA_pol_omega"/>
</dbReference>
<gene>
    <name evidence="10 12" type="primary">rpoZ</name>
    <name evidence="12" type="ORF">NCTC12413_01703</name>
    <name evidence="11" type="ORF">SAR03_17460</name>
</gene>
<keyword evidence="14" id="KW-1185">Reference proteome</keyword>
<dbReference type="HAMAP" id="MF_00366">
    <property type="entry name" value="RNApol_bact_RpoZ"/>
    <property type="match status" value="1"/>
</dbReference>
<dbReference type="GO" id="GO:0000428">
    <property type="term" value="C:DNA-directed RNA polymerase complex"/>
    <property type="evidence" value="ECO:0007669"/>
    <property type="project" value="UniProtKB-KW"/>
</dbReference>
<comment type="function">
    <text evidence="10">Promotes RNA polymerase assembly. Latches the N- and C-terminal regions of the beta' subunit thereby facilitating its interaction with the beta and alpha subunits.</text>
</comment>
<evidence type="ECO:0000256" key="2">
    <source>
        <dbReference type="ARBA" id="ARBA00012418"/>
    </source>
</evidence>
<dbReference type="Proteomes" id="UP000254956">
    <property type="component" value="Unassembled WGS sequence"/>
</dbReference>
<dbReference type="STRING" id="1212545.SARL_11246"/>
<dbReference type="GO" id="GO:0003899">
    <property type="term" value="F:DNA-directed RNA polymerase activity"/>
    <property type="evidence" value="ECO:0007669"/>
    <property type="project" value="UniProtKB-UniRule"/>
</dbReference>
<comment type="catalytic activity">
    <reaction evidence="9 10">
        <text>RNA(n) + a ribonucleoside 5'-triphosphate = RNA(n+1) + diphosphate</text>
        <dbReference type="Rhea" id="RHEA:21248"/>
        <dbReference type="Rhea" id="RHEA-COMP:14527"/>
        <dbReference type="Rhea" id="RHEA-COMP:17342"/>
        <dbReference type="ChEBI" id="CHEBI:33019"/>
        <dbReference type="ChEBI" id="CHEBI:61557"/>
        <dbReference type="ChEBI" id="CHEBI:140395"/>
        <dbReference type="EC" id="2.7.7.6"/>
    </reaction>
</comment>
<dbReference type="PANTHER" id="PTHR34476:SF1">
    <property type="entry name" value="DNA-DIRECTED RNA POLYMERASE SUBUNIT OMEGA"/>
    <property type="match status" value="1"/>
</dbReference>
<name>A0A2T7BXK7_9STAP</name>
<keyword evidence="4 10" id="KW-0240">DNA-directed RNA polymerase</keyword>
<reference evidence="11 14" key="2">
    <citation type="submission" date="2019-07" db="EMBL/GenBank/DDBJ databases">
        <title>Whole genome shotgun sequence of Staphylococcus arlettae NBRC 109765.</title>
        <authorList>
            <person name="Hosoyama A."/>
            <person name="Uohara A."/>
            <person name="Ohji S."/>
            <person name="Ichikawa N."/>
        </authorList>
    </citation>
    <scope>NUCLEOTIDE SEQUENCE [LARGE SCALE GENOMIC DNA]</scope>
    <source>
        <strain evidence="11 14">NBRC 109765</strain>
    </source>
</reference>
<dbReference type="Proteomes" id="UP000321598">
    <property type="component" value="Unassembled WGS sequence"/>
</dbReference>
<protein>
    <recommendedName>
        <fullName evidence="3 10">DNA-directed RNA polymerase subunit omega</fullName>
        <shortName evidence="10">RNAP omega subunit</shortName>
        <ecNumber evidence="2 10">2.7.7.6</ecNumber>
    </recommendedName>
    <alternativeName>
        <fullName evidence="10">RNA polymerase omega subunit</fullName>
    </alternativeName>
    <alternativeName>
        <fullName evidence="8 10">Transcriptase subunit omega</fullName>
    </alternativeName>
</protein>
<dbReference type="InterPro" id="IPR006110">
    <property type="entry name" value="Pol_omega/Rpo6/RPB6"/>
</dbReference>
<proteinExistence type="inferred from homology"/>
<keyword evidence="6 10" id="KW-0548">Nucleotidyltransferase</keyword>
<dbReference type="NCBIfam" id="TIGR00690">
    <property type="entry name" value="rpoZ"/>
    <property type="match status" value="1"/>
</dbReference>
<dbReference type="InterPro" id="IPR036161">
    <property type="entry name" value="RPB6/omega-like_sf"/>
</dbReference>
<evidence type="ECO:0000313" key="14">
    <source>
        <dbReference type="Proteomes" id="UP000321598"/>
    </source>
</evidence>
<dbReference type="AlphaFoldDB" id="A0A2T7BXK7"/>
<keyword evidence="7 10" id="KW-0804">Transcription</keyword>
<dbReference type="GO" id="GO:0003677">
    <property type="term" value="F:DNA binding"/>
    <property type="evidence" value="ECO:0007669"/>
    <property type="project" value="UniProtKB-UniRule"/>
</dbReference>
<comment type="similarity">
    <text evidence="1 10">Belongs to the RNA polymerase subunit omega family.</text>
</comment>
<evidence type="ECO:0000256" key="9">
    <source>
        <dbReference type="ARBA" id="ARBA00048552"/>
    </source>
</evidence>
<dbReference type="SMART" id="SM01409">
    <property type="entry name" value="RNA_pol_Rpb6"/>
    <property type="match status" value="1"/>
</dbReference>
<evidence type="ECO:0000256" key="6">
    <source>
        <dbReference type="ARBA" id="ARBA00022695"/>
    </source>
</evidence>
<dbReference type="GO" id="GO:0006351">
    <property type="term" value="P:DNA-templated transcription"/>
    <property type="evidence" value="ECO:0007669"/>
    <property type="project" value="UniProtKB-UniRule"/>
</dbReference>
<evidence type="ECO:0000256" key="5">
    <source>
        <dbReference type="ARBA" id="ARBA00022679"/>
    </source>
</evidence>
<dbReference type="PANTHER" id="PTHR34476">
    <property type="entry name" value="DNA-DIRECTED RNA POLYMERASE SUBUNIT OMEGA"/>
    <property type="match status" value="1"/>
</dbReference>
<dbReference type="SUPFAM" id="SSF63562">
    <property type="entry name" value="RPB6/omega subunit-like"/>
    <property type="match status" value="1"/>
</dbReference>
<comment type="subunit">
    <text evidence="10">The RNAP catalytic core consists of 2 alpha, 1 beta, 1 beta' and 1 omega subunit. When a sigma factor is associated with the core the holoenzyme is formed, which can initiate transcription.</text>
</comment>
<reference evidence="12 13" key="1">
    <citation type="submission" date="2018-06" db="EMBL/GenBank/DDBJ databases">
        <authorList>
            <consortium name="Pathogen Informatics"/>
            <person name="Doyle S."/>
        </authorList>
    </citation>
    <scope>NUCLEOTIDE SEQUENCE [LARGE SCALE GENOMIC DNA]</scope>
    <source>
        <strain evidence="12 13">NCTC12413</strain>
    </source>
</reference>
<dbReference type="EMBL" id="UGZE01000001">
    <property type="protein sequence ID" value="SUJ20652.1"/>
    <property type="molecule type" value="Genomic_DNA"/>
</dbReference>
<dbReference type="Pfam" id="PF01192">
    <property type="entry name" value="RNA_pol_Rpb6"/>
    <property type="match status" value="1"/>
</dbReference>